<evidence type="ECO:0000256" key="1">
    <source>
        <dbReference type="ARBA" id="ARBA00004167"/>
    </source>
</evidence>
<dbReference type="NCBIfam" id="TIGR01410">
    <property type="entry name" value="tatB"/>
    <property type="match status" value="1"/>
</dbReference>
<dbReference type="Proteomes" id="UP000281084">
    <property type="component" value="Unassembled WGS sequence"/>
</dbReference>
<dbReference type="PANTHER" id="PTHR33162:SF1">
    <property type="entry name" value="SEC-INDEPENDENT PROTEIN TRANSLOCASE PROTEIN TATA, CHLOROPLASTIC"/>
    <property type="match status" value="1"/>
</dbReference>
<keyword evidence="5 9" id="KW-0653">Protein transport</keyword>
<keyword evidence="10" id="KW-0175">Coiled coil</keyword>
<evidence type="ECO:0000256" key="9">
    <source>
        <dbReference type="HAMAP-Rule" id="MF_00237"/>
    </source>
</evidence>
<comment type="subunit">
    <text evidence="9">The Tat system comprises two distinct complexes: a TatABC complex, containing multiple copies of TatA, TatB and TatC subunits, and a separate TatA complex, containing only TatA subunits. Substrates initially bind to the TatABC complex, which probably triggers association of the separate TatA complex to form the active translocon.</text>
</comment>
<dbReference type="GO" id="GO:0008320">
    <property type="term" value="F:protein transmembrane transporter activity"/>
    <property type="evidence" value="ECO:0007669"/>
    <property type="project" value="UniProtKB-UniRule"/>
</dbReference>
<evidence type="ECO:0000313" key="12">
    <source>
        <dbReference type="Proteomes" id="UP000281084"/>
    </source>
</evidence>
<proteinExistence type="inferred from homology"/>
<evidence type="ECO:0000256" key="4">
    <source>
        <dbReference type="ARBA" id="ARBA00022692"/>
    </source>
</evidence>
<dbReference type="PRINTS" id="PR01506">
    <property type="entry name" value="TATBPROTEIN"/>
</dbReference>
<evidence type="ECO:0000256" key="8">
    <source>
        <dbReference type="ARBA" id="ARBA00023136"/>
    </source>
</evidence>
<evidence type="ECO:0000256" key="2">
    <source>
        <dbReference type="ARBA" id="ARBA00022448"/>
    </source>
</evidence>
<keyword evidence="6 9" id="KW-1133">Transmembrane helix</keyword>
<evidence type="ECO:0000313" key="11">
    <source>
        <dbReference type="EMBL" id="RKG53989.1"/>
    </source>
</evidence>
<evidence type="ECO:0000256" key="7">
    <source>
        <dbReference type="ARBA" id="ARBA00023010"/>
    </source>
</evidence>
<keyword evidence="8 9" id="KW-0472">Membrane</keyword>
<feature type="coiled-coil region" evidence="10">
    <location>
        <begin position="56"/>
        <end position="87"/>
    </location>
</feature>
<dbReference type="PANTHER" id="PTHR33162">
    <property type="entry name" value="SEC-INDEPENDENT PROTEIN TRANSLOCASE PROTEIN TATA, CHLOROPLASTIC"/>
    <property type="match status" value="1"/>
</dbReference>
<evidence type="ECO:0000256" key="10">
    <source>
        <dbReference type="SAM" id="Coils"/>
    </source>
</evidence>
<dbReference type="HAMAP" id="MF_00237">
    <property type="entry name" value="TatB"/>
    <property type="match status" value="1"/>
</dbReference>
<evidence type="ECO:0000256" key="3">
    <source>
        <dbReference type="ARBA" id="ARBA00022475"/>
    </source>
</evidence>
<dbReference type="EMBL" id="RAXZ01000005">
    <property type="protein sequence ID" value="RKG53989.1"/>
    <property type="molecule type" value="Genomic_DNA"/>
</dbReference>
<comment type="similarity">
    <text evidence="9">Belongs to the TatB family.</text>
</comment>
<organism evidence="11 12">
    <name type="scientific">Acinetobacter cumulans</name>
    <dbReference type="NCBI Taxonomy" id="2136182"/>
    <lineage>
        <taxon>Bacteria</taxon>
        <taxon>Pseudomonadati</taxon>
        <taxon>Pseudomonadota</taxon>
        <taxon>Gammaproteobacteria</taxon>
        <taxon>Moraxellales</taxon>
        <taxon>Moraxellaceae</taxon>
        <taxon>Acinetobacter</taxon>
    </lineage>
</organism>
<keyword evidence="2 9" id="KW-0813">Transport</keyword>
<comment type="caution">
    <text evidence="11">The sequence shown here is derived from an EMBL/GenBank/DDBJ whole genome shotgun (WGS) entry which is preliminary data.</text>
</comment>
<evidence type="ECO:0000256" key="6">
    <source>
        <dbReference type="ARBA" id="ARBA00022989"/>
    </source>
</evidence>
<gene>
    <name evidence="9 11" type="primary">tatB</name>
    <name evidence="11" type="ORF">D7V64_06155</name>
</gene>
<name>A0A3A8G603_9GAMM</name>
<dbReference type="AlphaFoldDB" id="A0A3A8G603"/>
<dbReference type="Pfam" id="PF02416">
    <property type="entry name" value="TatA_B_E"/>
    <property type="match status" value="1"/>
</dbReference>
<comment type="subcellular location">
    <subcellularLocation>
        <location evidence="9">Cell membrane</location>
        <topology evidence="9">Single-pass membrane protein</topology>
    </subcellularLocation>
    <subcellularLocation>
        <location evidence="1">Membrane</location>
        <topology evidence="1">Single-pass membrane protein</topology>
    </subcellularLocation>
</comment>
<accession>A0A3A8G603</accession>
<reference evidence="11 12" key="1">
    <citation type="submission" date="2018-09" db="EMBL/GenBank/DDBJ databases">
        <title>The draft genome of Acinetobacter spp. strains.</title>
        <authorList>
            <person name="Qin J."/>
            <person name="Feng Y."/>
            <person name="Zong Z."/>
        </authorList>
    </citation>
    <scope>NUCLEOTIDE SEQUENCE [LARGE SCALE GENOMIC DNA]</scope>
    <source>
        <strain evidence="11 12">WCHAc060002</strain>
    </source>
</reference>
<keyword evidence="3 9" id="KW-1003">Cell membrane</keyword>
<dbReference type="GO" id="GO:0033281">
    <property type="term" value="C:TAT protein transport complex"/>
    <property type="evidence" value="ECO:0007669"/>
    <property type="project" value="UniProtKB-UniRule"/>
</dbReference>
<evidence type="ECO:0000256" key="5">
    <source>
        <dbReference type="ARBA" id="ARBA00022927"/>
    </source>
</evidence>
<comment type="function">
    <text evidence="9">Part of the twin-arginine translocation (Tat) system that transports large folded proteins containing a characteristic twin-arginine motif in their signal peptide across membranes. Together with TatC, TatB is part of a receptor directly interacting with Tat signal peptides. TatB may form an oligomeric binding site that transiently accommodates folded Tat precursor proteins before their translocation.</text>
</comment>
<keyword evidence="4 9" id="KW-0812">Transmembrane</keyword>
<sequence>MLNIGFTELLCFAIIALLVLGPEKLPEGARFAAKWYGKIKRFISSVQNEIDQELKLSEFRAEVQKEIERMTELEKRMQQQIDALRQTGTVASAQQINSPIPSTPYYPLNTQIPSPYSRLHLQQHFKALVQMLETQTSAIELKIAV</sequence>
<dbReference type="InterPro" id="IPR003369">
    <property type="entry name" value="TatA/B/E"/>
</dbReference>
<dbReference type="InterPro" id="IPR018448">
    <property type="entry name" value="TatB"/>
</dbReference>
<protein>
    <recommendedName>
        <fullName evidence="9">Sec-independent protein translocase protein TatB</fullName>
    </recommendedName>
</protein>
<dbReference type="Gene3D" id="1.20.5.3310">
    <property type="match status" value="1"/>
</dbReference>
<dbReference type="GO" id="GO:0043953">
    <property type="term" value="P:protein transport by the Tat complex"/>
    <property type="evidence" value="ECO:0007669"/>
    <property type="project" value="UniProtKB-UniRule"/>
</dbReference>
<keyword evidence="7 9" id="KW-0811">Translocation</keyword>
<dbReference type="RefSeq" id="WP_120367177.1">
    <property type="nucleotide sequence ID" value="NZ_RAXZ01000005.1"/>
</dbReference>